<feature type="domain" description="ABC transporter" evidence="5">
    <location>
        <begin position="8"/>
        <end position="232"/>
    </location>
</feature>
<dbReference type="InterPro" id="IPR003593">
    <property type="entry name" value="AAA+_ATPase"/>
</dbReference>
<dbReference type="GO" id="GO:0005524">
    <property type="term" value="F:ATP binding"/>
    <property type="evidence" value="ECO:0007669"/>
    <property type="project" value="UniProtKB-KW"/>
</dbReference>
<proteinExistence type="inferred from homology"/>
<protein>
    <submittedName>
        <fullName evidence="6">ABC transporter ATP-binding protein</fullName>
    </submittedName>
</protein>
<accession>A0ABZ2J8Z7</accession>
<dbReference type="SUPFAM" id="SSF52540">
    <property type="entry name" value="P-loop containing nucleoside triphosphate hydrolases"/>
    <property type="match status" value="1"/>
</dbReference>
<keyword evidence="3" id="KW-0547">Nucleotide-binding</keyword>
<dbReference type="SMART" id="SM00382">
    <property type="entry name" value="AAA"/>
    <property type="match status" value="1"/>
</dbReference>
<dbReference type="InterPro" id="IPR003439">
    <property type="entry name" value="ABC_transporter-like_ATP-bd"/>
</dbReference>
<dbReference type="Gene3D" id="3.40.50.300">
    <property type="entry name" value="P-loop containing nucleotide triphosphate hydrolases"/>
    <property type="match status" value="1"/>
</dbReference>
<dbReference type="EMBL" id="CP146612">
    <property type="protein sequence ID" value="WWX26089.1"/>
    <property type="molecule type" value="Genomic_DNA"/>
</dbReference>
<dbReference type="CDD" id="cd03268">
    <property type="entry name" value="ABC_BcrA_bacitracin_resist"/>
    <property type="match status" value="1"/>
</dbReference>
<evidence type="ECO:0000256" key="4">
    <source>
        <dbReference type="ARBA" id="ARBA00022840"/>
    </source>
</evidence>
<organism evidence="6 7">
    <name type="scientific">Candidatus Dehalogenimonas loeffleri</name>
    <dbReference type="NCBI Taxonomy" id="3127115"/>
    <lineage>
        <taxon>Bacteria</taxon>
        <taxon>Bacillati</taxon>
        <taxon>Chloroflexota</taxon>
        <taxon>Dehalococcoidia</taxon>
        <taxon>Dehalococcoidales</taxon>
        <taxon>Dehalococcoidaceae</taxon>
        <taxon>Dehalogenimonas</taxon>
    </lineage>
</organism>
<keyword evidence="2" id="KW-0813">Transport</keyword>
<dbReference type="RefSeq" id="WP_338738907.1">
    <property type="nucleotide sequence ID" value="NZ_CP146612.1"/>
</dbReference>
<dbReference type="PANTHER" id="PTHR43335:SF4">
    <property type="entry name" value="ABC TRANSPORTER, ATP-BINDING PROTEIN"/>
    <property type="match status" value="1"/>
</dbReference>
<comment type="similarity">
    <text evidence="1">Belongs to the ABC transporter superfamily.</text>
</comment>
<dbReference type="InterPro" id="IPR027417">
    <property type="entry name" value="P-loop_NTPase"/>
</dbReference>
<evidence type="ECO:0000259" key="5">
    <source>
        <dbReference type="PROSITE" id="PS50893"/>
    </source>
</evidence>
<dbReference type="Pfam" id="PF00005">
    <property type="entry name" value="ABC_tran"/>
    <property type="match status" value="1"/>
</dbReference>
<evidence type="ECO:0000313" key="7">
    <source>
        <dbReference type="Proteomes" id="UP001375370"/>
    </source>
</evidence>
<dbReference type="PANTHER" id="PTHR43335">
    <property type="entry name" value="ABC TRANSPORTER, ATP-BINDING PROTEIN"/>
    <property type="match status" value="1"/>
</dbReference>
<dbReference type="PROSITE" id="PS50893">
    <property type="entry name" value="ABC_TRANSPORTER_2"/>
    <property type="match status" value="1"/>
</dbReference>
<reference evidence="6 7" key="1">
    <citation type="submission" date="2024-03" db="EMBL/GenBank/DDBJ databases">
        <title>A Dehalogenimonas Isolated from Estuarine Sediments Dihaloeliminates Chlorinated Alkanes.</title>
        <authorList>
            <person name="Yang Y."/>
            <person name="Wang H."/>
        </authorList>
    </citation>
    <scope>NUCLEOTIDE SEQUENCE [LARGE SCALE GENOMIC DNA]</scope>
    <source>
        <strain evidence="6 7">W</strain>
    </source>
</reference>
<sequence length="304" mass="32685">MNVSNNILETENLTKRFGEVTAVKDLNITVERGQVFGFLGPNGSGKTTTISCVLGLLSPTSGKVRLFGEPWQAESLRRVGVVMDLHGFYPNFSGRDNVQIFGELTGPVSDERVDEVLKLVGLADRAKSKFRTYSMGMKQRLAVALALLNDPEFLILDEPTNGMDPEGIVEIRNLINDLNRQGKTILLASHLLSEVEQVCTHLAILKKGVVVSQGALADLISGAGQAGVVFEIITSDLAASAAVLEKAGYEVKQGRDRVLVSAPADAAEKISAALAGEKLYVTEMRRTTGSLESVFIEATQPGKK</sequence>
<dbReference type="Proteomes" id="UP001375370">
    <property type="component" value="Chromosome"/>
</dbReference>
<evidence type="ECO:0000256" key="2">
    <source>
        <dbReference type="ARBA" id="ARBA00022448"/>
    </source>
</evidence>
<keyword evidence="7" id="KW-1185">Reference proteome</keyword>
<evidence type="ECO:0000256" key="3">
    <source>
        <dbReference type="ARBA" id="ARBA00022741"/>
    </source>
</evidence>
<keyword evidence="4 6" id="KW-0067">ATP-binding</keyword>
<evidence type="ECO:0000256" key="1">
    <source>
        <dbReference type="ARBA" id="ARBA00005417"/>
    </source>
</evidence>
<gene>
    <name evidence="6" type="ORF">V8247_03740</name>
</gene>
<evidence type="ECO:0000313" key="6">
    <source>
        <dbReference type="EMBL" id="WWX26089.1"/>
    </source>
</evidence>
<name>A0ABZ2J8Z7_9CHLR</name>